<dbReference type="Proteomes" id="UP000268553">
    <property type="component" value="Unassembled WGS sequence"/>
</dbReference>
<evidence type="ECO:0000313" key="2">
    <source>
        <dbReference type="EMBL" id="RRQ52512.1"/>
    </source>
</evidence>
<sequence length="102" mass="9813">MSYMNTHAAFAPAGGIQELSFDEIAHVGAGDRGSATAAGAIGGFTVAGGYMTALRFASYGARIGILGGAAGIIGGAIVGGAIGFAAYTIGGSGSKPSTLTQR</sequence>
<proteinExistence type="predicted"/>
<dbReference type="RefSeq" id="WP_125230528.1">
    <property type="nucleotide sequence ID" value="NZ_RWJI01000001.1"/>
</dbReference>
<keyword evidence="1" id="KW-1133">Transmembrane helix</keyword>
<reference evidence="2 3" key="1">
    <citation type="submission" date="2018-12" db="EMBL/GenBank/DDBJ databases">
        <authorList>
            <person name="Kim S.-J."/>
            <person name="Jung G.-Y."/>
        </authorList>
    </citation>
    <scope>NUCLEOTIDE SEQUENCE [LARGE SCALE GENOMIC DNA]</scope>
    <source>
        <strain evidence="2 3">03SU3-P</strain>
    </source>
</reference>
<dbReference type="AlphaFoldDB" id="A0A3R8R8N8"/>
<feature type="transmembrane region" description="Helical" evidence="1">
    <location>
        <begin position="35"/>
        <end position="53"/>
    </location>
</feature>
<evidence type="ECO:0000256" key="1">
    <source>
        <dbReference type="SAM" id="Phobius"/>
    </source>
</evidence>
<gene>
    <name evidence="2" type="ORF">D7D48_06655</name>
</gene>
<keyword evidence="1" id="KW-0472">Membrane</keyword>
<name>A0A3R8R8N8_9SPHN</name>
<keyword evidence="1" id="KW-0812">Transmembrane</keyword>
<accession>A0A3R8R8N8</accession>
<dbReference type="EMBL" id="RWJI01000001">
    <property type="protein sequence ID" value="RRQ52512.1"/>
    <property type="molecule type" value="Genomic_DNA"/>
</dbReference>
<organism evidence="2 3">
    <name type="scientific">Sphingorhabdus wooponensis</name>
    <dbReference type="NCBI Taxonomy" id="940136"/>
    <lineage>
        <taxon>Bacteria</taxon>
        <taxon>Pseudomonadati</taxon>
        <taxon>Pseudomonadota</taxon>
        <taxon>Alphaproteobacteria</taxon>
        <taxon>Sphingomonadales</taxon>
        <taxon>Sphingomonadaceae</taxon>
        <taxon>Sphingorhabdus</taxon>
    </lineage>
</organism>
<comment type="caution">
    <text evidence="2">The sequence shown here is derived from an EMBL/GenBank/DDBJ whole genome shotgun (WGS) entry which is preliminary data.</text>
</comment>
<evidence type="ECO:0008006" key="4">
    <source>
        <dbReference type="Google" id="ProtNLM"/>
    </source>
</evidence>
<evidence type="ECO:0000313" key="3">
    <source>
        <dbReference type="Proteomes" id="UP000268553"/>
    </source>
</evidence>
<keyword evidence="3" id="KW-1185">Reference proteome</keyword>
<protein>
    <recommendedName>
        <fullName evidence="4">Bacteriocin</fullName>
    </recommendedName>
</protein>
<feature type="transmembrane region" description="Helical" evidence="1">
    <location>
        <begin position="65"/>
        <end position="89"/>
    </location>
</feature>